<dbReference type="AlphaFoldDB" id="R7RX47"/>
<evidence type="ECO:0000313" key="3">
    <source>
        <dbReference type="Proteomes" id="UP000053927"/>
    </source>
</evidence>
<dbReference type="PRINTS" id="PR00348">
    <property type="entry name" value="UBIQUITIN"/>
</dbReference>
<dbReference type="InterPro" id="IPR000626">
    <property type="entry name" value="Ubiquitin-like_dom"/>
</dbReference>
<name>R7RX47_STEHR</name>
<dbReference type="InterPro" id="IPR019956">
    <property type="entry name" value="Ubiquitin_dom"/>
</dbReference>
<dbReference type="PROSITE" id="PS50053">
    <property type="entry name" value="UBIQUITIN_2"/>
    <property type="match status" value="1"/>
</dbReference>
<protein>
    <recommendedName>
        <fullName evidence="1">Ubiquitin-like domain-containing protein</fullName>
    </recommendedName>
</protein>
<accession>R7RX47</accession>
<dbReference type="KEGG" id="shs:STEHIDRAFT_43883"/>
<evidence type="ECO:0000259" key="1">
    <source>
        <dbReference type="PROSITE" id="PS50053"/>
    </source>
</evidence>
<dbReference type="Pfam" id="PF00240">
    <property type="entry name" value="ubiquitin"/>
    <property type="match status" value="1"/>
</dbReference>
<dbReference type="InterPro" id="IPR029071">
    <property type="entry name" value="Ubiquitin-like_domsf"/>
</dbReference>
<dbReference type="InterPro" id="IPR050158">
    <property type="entry name" value="Ubiquitin_ubiquitin-like"/>
</dbReference>
<feature type="non-terminal residue" evidence="2">
    <location>
        <position position="69"/>
    </location>
</feature>
<feature type="non-terminal residue" evidence="2">
    <location>
        <position position="1"/>
    </location>
</feature>
<dbReference type="EMBL" id="JH687405">
    <property type="protein sequence ID" value="EIM79430.1"/>
    <property type="molecule type" value="Genomic_DNA"/>
</dbReference>
<gene>
    <name evidence="2" type="ORF">STEHIDRAFT_43883</name>
</gene>
<dbReference type="Gene3D" id="3.10.20.90">
    <property type="entry name" value="Phosphatidylinositol 3-kinase Catalytic Subunit, Chain A, domain 1"/>
    <property type="match status" value="1"/>
</dbReference>
<proteinExistence type="predicted"/>
<evidence type="ECO:0000313" key="2">
    <source>
        <dbReference type="EMBL" id="EIM79430.1"/>
    </source>
</evidence>
<dbReference type="eggNOG" id="KOG0001">
    <property type="taxonomic scope" value="Eukaryota"/>
</dbReference>
<dbReference type="GeneID" id="18804674"/>
<feature type="domain" description="Ubiquitin-like" evidence="1">
    <location>
        <begin position="1"/>
        <end position="69"/>
    </location>
</feature>
<dbReference type="PANTHER" id="PTHR10666">
    <property type="entry name" value="UBIQUITIN"/>
    <property type="match status" value="1"/>
</dbReference>
<dbReference type="RefSeq" id="XP_007311476.1">
    <property type="nucleotide sequence ID" value="XM_007311414.1"/>
</dbReference>
<keyword evidence="3" id="KW-1185">Reference proteome</keyword>
<reference evidence="3" key="1">
    <citation type="journal article" date="2012" name="Science">
        <title>The Paleozoic origin of enzymatic lignin decomposition reconstructed from 31 fungal genomes.</title>
        <authorList>
            <person name="Floudas D."/>
            <person name="Binder M."/>
            <person name="Riley R."/>
            <person name="Barry K."/>
            <person name="Blanchette R.A."/>
            <person name="Henrissat B."/>
            <person name="Martinez A.T."/>
            <person name="Otillar R."/>
            <person name="Spatafora J.W."/>
            <person name="Yadav J.S."/>
            <person name="Aerts A."/>
            <person name="Benoit I."/>
            <person name="Boyd A."/>
            <person name="Carlson A."/>
            <person name="Copeland A."/>
            <person name="Coutinho P.M."/>
            <person name="de Vries R.P."/>
            <person name="Ferreira P."/>
            <person name="Findley K."/>
            <person name="Foster B."/>
            <person name="Gaskell J."/>
            <person name="Glotzer D."/>
            <person name="Gorecki P."/>
            <person name="Heitman J."/>
            <person name="Hesse C."/>
            <person name="Hori C."/>
            <person name="Igarashi K."/>
            <person name="Jurgens J.A."/>
            <person name="Kallen N."/>
            <person name="Kersten P."/>
            <person name="Kohler A."/>
            <person name="Kuees U."/>
            <person name="Kumar T.K.A."/>
            <person name="Kuo A."/>
            <person name="LaButti K."/>
            <person name="Larrondo L.F."/>
            <person name="Lindquist E."/>
            <person name="Ling A."/>
            <person name="Lombard V."/>
            <person name="Lucas S."/>
            <person name="Lundell T."/>
            <person name="Martin R."/>
            <person name="McLaughlin D.J."/>
            <person name="Morgenstern I."/>
            <person name="Morin E."/>
            <person name="Murat C."/>
            <person name="Nagy L.G."/>
            <person name="Nolan M."/>
            <person name="Ohm R.A."/>
            <person name="Patyshakuliyeva A."/>
            <person name="Rokas A."/>
            <person name="Ruiz-Duenas F.J."/>
            <person name="Sabat G."/>
            <person name="Salamov A."/>
            <person name="Samejima M."/>
            <person name="Schmutz J."/>
            <person name="Slot J.C."/>
            <person name="St John F."/>
            <person name="Stenlid J."/>
            <person name="Sun H."/>
            <person name="Sun S."/>
            <person name="Syed K."/>
            <person name="Tsang A."/>
            <person name="Wiebenga A."/>
            <person name="Young D."/>
            <person name="Pisabarro A."/>
            <person name="Eastwood D.C."/>
            <person name="Martin F."/>
            <person name="Cullen D."/>
            <person name="Grigoriev I.V."/>
            <person name="Hibbett D.S."/>
        </authorList>
    </citation>
    <scope>NUCLEOTIDE SEQUENCE [LARGE SCALE GENOMIC DNA]</scope>
    <source>
        <strain evidence="3">FP-91666</strain>
    </source>
</reference>
<organism evidence="2 3">
    <name type="scientific">Stereum hirsutum (strain FP-91666)</name>
    <name type="common">White-rot fungus</name>
    <dbReference type="NCBI Taxonomy" id="721885"/>
    <lineage>
        <taxon>Eukaryota</taxon>
        <taxon>Fungi</taxon>
        <taxon>Dikarya</taxon>
        <taxon>Basidiomycota</taxon>
        <taxon>Agaricomycotina</taxon>
        <taxon>Agaricomycetes</taxon>
        <taxon>Russulales</taxon>
        <taxon>Stereaceae</taxon>
        <taxon>Stereum</taxon>
    </lineage>
</organism>
<sequence>IFIKTFDGKNITYRDVDLESTTVDDMKMLIKDRQGIDPKQQRLICLGKQLEDGQLLNAYNIRDSVIVHL</sequence>
<dbReference type="Proteomes" id="UP000053927">
    <property type="component" value="Unassembled WGS sequence"/>
</dbReference>
<dbReference type="SUPFAM" id="SSF54236">
    <property type="entry name" value="Ubiquitin-like"/>
    <property type="match status" value="1"/>
</dbReference>
<dbReference type="OrthoDB" id="428577at2759"/>
<dbReference type="OMA" id="IMIQERE"/>
<dbReference type="SMART" id="SM00213">
    <property type="entry name" value="UBQ"/>
    <property type="match status" value="1"/>
</dbReference>